<evidence type="ECO:0000256" key="3">
    <source>
        <dbReference type="ARBA" id="ARBA00022842"/>
    </source>
</evidence>
<feature type="region of interest" description="Disordered" evidence="4">
    <location>
        <begin position="344"/>
        <end position="368"/>
    </location>
</feature>
<dbReference type="Proteomes" id="UP000774617">
    <property type="component" value="Unassembled WGS sequence"/>
</dbReference>
<name>A0ABQ8FTV6_9PEZI</name>
<feature type="compositionally biased region" description="Low complexity" evidence="4">
    <location>
        <begin position="345"/>
        <end position="360"/>
    </location>
</feature>
<protein>
    <submittedName>
        <fullName evidence="5">Fusicoccadiene synthase</fullName>
    </submittedName>
</protein>
<dbReference type="Pfam" id="PF19086">
    <property type="entry name" value="Terpene_syn_C_2"/>
    <property type="match status" value="1"/>
</dbReference>
<evidence type="ECO:0000256" key="4">
    <source>
        <dbReference type="SAM" id="MobiDB-lite"/>
    </source>
</evidence>
<evidence type="ECO:0000256" key="1">
    <source>
        <dbReference type="ARBA" id="ARBA00022679"/>
    </source>
</evidence>
<gene>
    <name evidence="5" type="ORF">B0J12DRAFT_714288</name>
</gene>
<dbReference type="InterPro" id="IPR033749">
    <property type="entry name" value="Polyprenyl_synt_CS"/>
</dbReference>
<dbReference type="Pfam" id="PF00348">
    <property type="entry name" value="polyprenyl_synt"/>
    <property type="match status" value="2"/>
</dbReference>
<dbReference type="Gene3D" id="1.10.600.10">
    <property type="entry name" value="Farnesyl Diphosphate Synthase"/>
    <property type="match status" value="2"/>
</dbReference>
<reference evidence="5 6" key="1">
    <citation type="journal article" date="2021" name="Nat. Commun.">
        <title>Genetic determinants of endophytism in the Arabidopsis root mycobiome.</title>
        <authorList>
            <person name="Mesny F."/>
            <person name="Miyauchi S."/>
            <person name="Thiergart T."/>
            <person name="Pickel B."/>
            <person name="Atanasova L."/>
            <person name="Karlsson M."/>
            <person name="Huettel B."/>
            <person name="Barry K.W."/>
            <person name="Haridas S."/>
            <person name="Chen C."/>
            <person name="Bauer D."/>
            <person name="Andreopoulos W."/>
            <person name="Pangilinan J."/>
            <person name="LaButti K."/>
            <person name="Riley R."/>
            <person name="Lipzen A."/>
            <person name="Clum A."/>
            <person name="Drula E."/>
            <person name="Henrissat B."/>
            <person name="Kohler A."/>
            <person name="Grigoriev I.V."/>
            <person name="Martin F.M."/>
            <person name="Hacquard S."/>
        </authorList>
    </citation>
    <scope>NUCLEOTIDE SEQUENCE [LARGE SCALE GENOMIC DNA]</scope>
    <source>
        <strain evidence="5 6">MPI-SDFR-AT-0080</strain>
    </source>
</reference>
<dbReference type="PANTHER" id="PTHR12001">
    <property type="entry name" value="GERANYLGERANYL PYROPHOSPHATE SYNTHASE"/>
    <property type="match status" value="1"/>
</dbReference>
<evidence type="ECO:0000256" key="2">
    <source>
        <dbReference type="ARBA" id="ARBA00022723"/>
    </source>
</evidence>
<accession>A0ABQ8FTV6</accession>
<dbReference type="EMBL" id="JAGTJR010000055">
    <property type="protein sequence ID" value="KAH7026801.1"/>
    <property type="molecule type" value="Genomic_DNA"/>
</dbReference>
<dbReference type="InterPro" id="IPR008949">
    <property type="entry name" value="Isoprenoid_synthase_dom_sf"/>
</dbReference>
<evidence type="ECO:0000313" key="5">
    <source>
        <dbReference type="EMBL" id="KAH7026801.1"/>
    </source>
</evidence>
<dbReference type="SUPFAM" id="SSF48576">
    <property type="entry name" value="Terpenoid synthases"/>
    <property type="match status" value="2"/>
</dbReference>
<keyword evidence="2" id="KW-0479">Metal-binding</keyword>
<keyword evidence="6" id="KW-1185">Reference proteome</keyword>
<dbReference type="PROSITE" id="PS00723">
    <property type="entry name" value="POLYPRENYL_SYNTHASE_1"/>
    <property type="match status" value="1"/>
</dbReference>
<organism evidence="5 6">
    <name type="scientific">Macrophomina phaseolina</name>
    <dbReference type="NCBI Taxonomy" id="35725"/>
    <lineage>
        <taxon>Eukaryota</taxon>
        <taxon>Fungi</taxon>
        <taxon>Dikarya</taxon>
        <taxon>Ascomycota</taxon>
        <taxon>Pezizomycotina</taxon>
        <taxon>Dothideomycetes</taxon>
        <taxon>Dothideomycetes incertae sedis</taxon>
        <taxon>Botryosphaeriales</taxon>
        <taxon>Botryosphaeriaceae</taxon>
        <taxon>Macrophomina</taxon>
    </lineage>
</organism>
<proteinExistence type="predicted"/>
<dbReference type="PANTHER" id="PTHR12001:SF72">
    <property type="entry name" value="THIJ_PFPI FAMILY PROTEIN (AFU_ORTHOLOGUE AFUA_3G01210)-RELATED"/>
    <property type="match status" value="1"/>
</dbReference>
<keyword evidence="1" id="KW-0808">Transferase</keyword>
<dbReference type="InterPro" id="IPR000092">
    <property type="entry name" value="Polyprenyl_synt"/>
</dbReference>
<keyword evidence="3" id="KW-0460">Magnesium</keyword>
<sequence>MEYRYSSIVDPALYETQGLCDGIDVRMHNETYREDRGAIRAHQDWNQHVSPMKGYKGTLGPKWSFMTVSVPECLPERLEVISYANEFAFLHDDVTDNVDQELGNIENDDMMEAFLEGARSGTINATNPDARRRGKKQIQAQLLREMIAIDREGALTTMKAWAKFVEVGSSRQHRVYTRLDDYLPYRIMDVGEMFWFGVVTFGMGIRIPEHEVDRCRELMRPAWIAAGLTNDLFSWPKEHEAAKRRGEKHVVNAIWVLMQERSCGAEEAQQICRKMIKEAVAEYVQIVRSATADESLSSDLRKYIVAMQYSISGNVVWSLTCPRYNPGVSFNERQLAWMQDGVPESAESSDAGSLADDSSSMESGASTAPSSLVGELKIAGSGIGDLLPLVMRLLFCARLIMEVQITLEPFVYVCMLPSKGIRSDFIDALNHWLQVPASQADRIKGIATALHNSSLLLDDFQDQSTMRRGKPAAHTIFGEGQVVNTASYCIMKTVSQMHGLADRPNFDHVLGLLMTLFVGQSYELHWKHNLAPPTLEEYVRMVDSSELPVGGPPASLDRLCVLLGRLFQIRDDHQNLVSADYKSQKGFCEDLDEGKYSLPLLHLLHEQPDNSVVAYVLSNRRAAGSMPTQHKTLILEVMQKCGSLEYTKHVLKELHQAIVAEMDALEGAYGSENALLRMLVEALCVW</sequence>
<comment type="caution">
    <text evidence="5">The sequence shown here is derived from an EMBL/GenBank/DDBJ whole genome shotgun (WGS) entry which is preliminary data.</text>
</comment>
<evidence type="ECO:0000313" key="6">
    <source>
        <dbReference type="Proteomes" id="UP000774617"/>
    </source>
</evidence>